<sequence length="97" mass="11287">MARCRRHRSRRMMAGCRRHSRRMMAGCRRALKKGRTTEAFCVVSHRRRQTVDAQNGLAKVESNLVMRGLDPNIEITSEKLSLEMDPEERVLKSQSLF</sequence>
<organism evidence="1 2">
    <name type="scientific">Prunus dulcis</name>
    <name type="common">Almond</name>
    <name type="synonym">Amygdalus dulcis</name>
    <dbReference type="NCBI Taxonomy" id="3755"/>
    <lineage>
        <taxon>Eukaryota</taxon>
        <taxon>Viridiplantae</taxon>
        <taxon>Streptophyta</taxon>
        <taxon>Embryophyta</taxon>
        <taxon>Tracheophyta</taxon>
        <taxon>Spermatophyta</taxon>
        <taxon>Magnoliopsida</taxon>
        <taxon>eudicotyledons</taxon>
        <taxon>Gunneridae</taxon>
        <taxon>Pentapetalae</taxon>
        <taxon>rosids</taxon>
        <taxon>fabids</taxon>
        <taxon>Rosales</taxon>
        <taxon>Rosaceae</taxon>
        <taxon>Amygdaloideae</taxon>
        <taxon>Amygdaleae</taxon>
        <taxon>Prunus</taxon>
    </lineage>
</organism>
<reference evidence="1 2" key="1">
    <citation type="journal article" date="2022" name="G3 (Bethesda)">
        <title>Whole-genome sequence and methylome profiling of the almond [Prunus dulcis (Mill.) D.A. Webb] cultivar 'Nonpareil'.</title>
        <authorList>
            <person name="D'Amico-Willman K.M."/>
            <person name="Ouma W.Z."/>
            <person name="Meulia T."/>
            <person name="Sideli G.M."/>
            <person name="Gradziel T.M."/>
            <person name="Fresnedo-Ramirez J."/>
        </authorList>
    </citation>
    <scope>NUCLEOTIDE SEQUENCE [LARGE SCALE GENOMIC DNA]</scope>
    <source>
        <strain evidence="1">Clone GOH B32 T37-40</strain>
    </source>
</reference>
<accession>A0AAD4VF03</accession>
<protein>
    <submittedName>
        <fullName evidence="1">Uncharacterized protein</fullName>
    </submittedName>
</protein>
<gene>
    <name evidence="1" type="ORF">L3X38_032805</name>
</gene>
<proteinExistence type="predicted"/>
<keyword evidence="2" id="KW-1185">Reference proteome</keyword>
<dbReference type="EMBL" id="JAJFAZ020000006">
    <property type="protein sequence ID" value="KAI5323733.1"/>
    <property type="molecule type" value="Genomic_DNA"/>
</dbReference>
<evidence type="ECO:0000313" key="1">
    <source>
        <dbReference type="EMBL" id="KAI5323733.1"/>
    </source>
</evidence>
<comment type="caution">
    <text evidence="1">The sequence shown here is derived from an EMBL/GenBank/DDBJ whole genome shotgun (WGS) entry which is preliminary data.</text>
</comment>
<dbReference type="AlphaFoldDB" id="A0AAD4VF03"/>
<dbReference type="Proteomes" id="UP001054821">
    <property type="component" value="Chromosome 6"/>
</dbReference>
<evidence type="ECO:0000313" key="2">
    <source>
        <dbReference type="Proteomes" id="UP001054821"/>
    </source>
</evidence>
<name>A0AAD4VF03_PRUDU</name>